<comment type="caution">
    <text evidence="2">The sequence shown here is derived from an EMBL/GenBank/DDBJ whole genome shotgun (WGS) entry which is preliminary data.</text>
</comment>
<dbReference type="GO" id="GO:0006355">
    <property type="term" value="P:regulation of DNA-templated transcription"/>
    <property type="evidence" value="ECO:0007669"/>
    <property type="project" value="InterPro"/>
</dbReference>
<keyword evidence="3" id="KW-1185">Reference proteome</keyword>
<dbReference type="InterPro" id="IPR001909">
    <property type="entry name" value="KRAB"/>
</dbReference>
<organism evidence="2 3">
    <name type="scientific">Bos mutus</name>
    <name type="common">wild yak</name>
    <dbReference type="NCBI Taxonomy" id="72004"/>
    <lineage>
        <taxon>Eukaryota</taxon>
        <taxon>Metazoa</taxon>
        <taxon>Chordata</taxon>
        <taxon>Craniata</taxon>
        <taxon>Vertebrata</taxon>
        <taxon>Euteleostomi</taxon>
        <taxon>Mammalia</taxon>
        <taxon>Eutheria</taxon>
        <taxon>Laurasiatheria</taxon>
        <taxon>Artiodactyla</taxon>
        <taxon>Ruminantia</taxon>
        <taxon>Pecora</taxon>
        <taxon>Bovidae</taxon>
        <taxon>Bovinae</taxon>
        <taxon>Bos</taxon>
    </lineage>
</organism>
<accession>A0A6B0RHU5</accession>
<sequence>MSYVSHQYTPLSSRYCFTKPELIFMLEQGEDPWLLEKEFINRSSPEEFQPDELLEESLENQGKRLRQVLFINKSLTMEQEISGKPCTLDINIFPAETIPCKFDTTGSTYLLLSSLAPHCQYSKKTYAPNNAVDITPSKTKGLMHRR</sequence>
<dbReference type="AlphaFoldDB" id="A0A6B0RHU5"/>
<protein>
    <recommendedName>
        <fullName evidence="1">KRAB domain-containing protein</fullName>
    </recommendedName>
</protein>
<evidence type="ECO:0000313" key="2">
    <source>
        <dbReference type="EMBL" id="MXQ89650.1"/>
    </source>
</evidence>
<feature type="domain" description="KRAB" evidence="1">
    <location>
        <begin position="1"/>
        <end position="45"/>
    </location>
</feature>
<evidence type="ECO:0000259" key="1">
    <source>
        <dbReference type="PROSITE" id="PS50805"/>
    </source>
</evidence>
<dbReference type="Proteomes" id="UP000322234">
    <property type="component" value="Unassembled WGS sequence"/>
</dbReference>
<evidence type="ECO:0000313" key="3">
    <source>
        <dbReference type="Proteomes" id="UP000322234"/>
    </source>
</evidence>
<reference evidence="2" key="1">
    <citation type="submission" date="2019-10" db="EMBL/GenBank/DDBJ databases">
        <title>The sequence and de novo assembly of the wild yak genome.</title>
        <authorList>
            <person name="Liu Y."/>
        </authorList>
    </citation>
    <scope>NUCLEOTIDE SEQUENCE [LARGE SCALE GENOMIC DNA]</scope>
    <source>
        <strain evidence="2">WY2019</strain>
    </source>
</reference>
<proteinExistence type="predicted"/>
<dbReference type="EMBL" id="VBQZ03000057">
    <property type="protein sequence ID" value="MXQ89650.1"/>
    <property type="molecule type" value="Genomic_DNA"/>
</dbReference>
<gene>
    <name evidence="2" type="ORF">E5288_WYG022198</name>
</gene>
<name>A0A6B0RHU5_9CETA</name>
<dbReference type="PROSITE" id="PS50805">
    <property type="entry name" value="KRAB"/>
    <property type="match status" value="1"/>
</dbReference>